<evidence type="ECO:0000256" key="1">
    <source>
        <dbReference type="ARBA" id="ARBA00022598"/>
    </source>
</evidence>
<keyword evidence="6" id="KW-1185">Reference proteome</keyword>
<evidence type="ECO:0008006" key="7">
    <source>
        <dbReference type="Google" id="ProtNLM"/>
    </source>
</evidence>
<dbReference type="PANTHER" id="PTHR47810">
    <property type="entry name" value="DNA LIGASE"/>
    <property type="match status" value="1"/>
</dbReference>
<dbReference type="Proteomes" id="UP001528411">
    <property type="component" value="Unassembled WGS sequence"/>
</dbReference>
<keyword evidence="1" id="KW-0436">Ligase</keyword>
<dbReference type="Gene3D" id="3.30.470.30">
    <property type="entry name" value="DNA ligase/mRNA capping enzyme"/>
    <property type="match status" value="1"/>
</dbReference>
<evidence type="ECO:0000313" key="6">
    <source>
        <dbReference type="Proteomes" id="UP001528411"/>
    </source>
</evidence>
<keyword evidence="4" id="KW-0234">DNA repair</keyword>
<dbReference type="SUPFAM" id="SSF56091">
    <property type="entry name" value="DNA ligase/mRNA capping enzyme, catalytic domain"/>
    <property type="match status" value="1"/>
</dbReference>
<dbReference type="InterPro" id="IPR050326">
    <property type="entry name" value="NAD_dep_DNA_ligaseB"/>
</dbReference>
<evidence type="ECO:0000313" key="5">
    <source>
        <dbReference type="EMBL" id="MDC2889384.1"/>
    </source>
</evidence>
<keyword evidence="3" id="KW-0227">DNA damage</keyword>
<organism evidence="5 6">
    <name type="scientific">Psychrosphaera algicola</name>
    <dbReference type="NCBI Taxonomy" id="3023714"/>
    <lineage>
        <taxon>Bacteria</taxon>
        <taxon>Pseudomonadati</taxon>
        <taxon>Pseudomonadota</taxon>
        <taxon>Gammaproteobacteria</taxon>
        <taxon>Alteromonadales</taxon>
        <taxon>Pseudoalteromonadaceae</taxon>
        <taxon>Psychrosphaera</taxon>
    </lineage>
</organism>
<evidence type="ECO:0000256" key="2">
    <source>
        <dbReference type="ARBA" id="ARBA00022705"/>
    </source>
</evidence>
<gene>
    <name evidence="5" type="ORF">PN838_12090</name>
</gene>
<dbReference type="CDD" id="cd07896">
    <property type="entry name" value="Adenylation_kDNA_ligase_like"/>
    <property type="match status" value="1"/>
</dbReference>
<proteinExistence type="predicted"/>
<reference evidence="5 6" key="1">
    <citation type="submission" date="2023-01" db="EMBL/GenBank/DDBJ databases">
        <title>Psychrosphaera sp. nov., isolated from marine algae.</title>
        <authorList>
            <person name="Bayburt H."/>
            <person name="Choi B.J."/>
            <person name="Kim J.M."/>
            <person name="Choi D.G."/>
            <person name="Jeon C.O."/>
        </authorList>
    </citation>
    <scope>NUCLEOTIDE SEQUENCE [LARGE SCALE GENOMIC DNA]</scope>
    <source>
        <strain evidence="5 6">G1-22</strain>
    </source>
</reference>
<protein>
    <recommendedName>
        <fullName evidence="7">DNA ligase</fullName>
    </recommendedName>
</protein>
<accession>A0ABT5FE83</accession>
<name>A0ABT5FE83_9GAMM</name>
<dbReference type="PANTHER" id="PTHR47810:SF1">
    <property type="entry name" value="DNA LIGASE B"/>
    <property type="match status" value="1"/>
</dbReference>
<comment type="caution">
    <text evidence="5">The sequence shown here is derived from an EMBL/GenBank/DDBJ whole genome shotgun (WGS) entry which is preliminary data.</text>
</comment>
<dbReference type="EMBL" id="JAQOMS010000002">
    <property type="protein sequence ID" value="MDC2889384.1"/>
    <property type="molecule type" value="Genomic_DNA"/>
</dbReference>
<dbReference type="RefSeq" id="WP_272180833.1">
    <property type="nucleotide sequence ID" value="NZ_JAQOMS010000002.1"/>
</dbReference>
<evidence type="ECO:0000256" key="3">
    <source>
        <dbReference type="ARBA" id="ARBA00022763"/>
    </source>
</evidence>
<evidence type="ECO:0000256" key="4">
    <source>
        <dbReference type="ARBA" id="ARBA00023204"/>
    </source>
</evidence>
<keyword evidence="2" id="KW-0235">DNA replication</keyword>
<sequence length="139" mass="16223">MQNFILVCCFAVLVLFPVYIWAKPKPVDLMLAKVADIKNLFAQHQGYWLSEKYDGIRAYWNGTTLLTRRGNQIHCPQWFIENLPKTALDGELWISRGQFEQVSSTVRKNTLTNPNGNMCGLWYLMYLNHIYLLNFDKTS</sequence>